<feature type="region of interest" description="Disordered" evidence="4">
    <location>
        <begin position="1079"/>
        <end position="1148"/>
    </location>
</feature>
<dbReference type="PANTHER" id="PTHR12705:SF0">
    <property type="entry name" value="ORIGIN RECOGNITION COMPLEX SUBUNIT 5"/>
    <property type="match status" value="1"/>
</dbReference>
<keyword evidence="3" id="KW-0539">Nucleus</keyword>
<name>A0ABR0R967_9EURO</name>
<dbReference type="Proteomes" id="UP001334248">
    <property type="component" value="Unassembled WGS sequence"/>
</dbReference>
<proteinExistence type="predicted"/>
<feature type="region of interest" description="Disordered" evidence="4">
    <location>
        <begin position="1002"/>
        <end position="1039"/>
    </location>
</feature>
<keyword evidence="8" id="KW-1185">Reference proteome</keyword>
<evidence type="ECO:0000256" key="3">
    <source>
        <dbReference type="ARBA" id="ARBA00023242"/>
    </source>
</evidence>
<dbReference type="InterPro" id="IPR048866">
    <property type="entry name" value="ORC5_lid"/>
</dbReference>
<feature type="compositionally biased region" description="Polar residues" evidence="4">
    <location>
        <begin position="550"/>
        <end position="565"/>
    </location>
</feature>
<feature type="region of interest" description="Disordered" evidence="4">
    <location>
        <begin position="550"/>
        <end position="604"/>
    </location>
</feature>
<feature type="compositionally biased region" description="Polar residues" evidence="4">
    <location>
        <begin position="275"/>
        <end position="294"/>
    </location>
</feature>
<gene>
    <name evidence="7" type="ORF">PMZ80_010481</name>
</gene>
<feature type="domain" description="ORC5 lid" evidence="6">
    <location>
        <begin position="915"/>
        <end position="974"/>
    </location>
</feature>
<comment type="subcellular location">
    <subcellularLocation>
        <location evidence="1">Nucleus</location>
    </subcellularLocation>
</comment>
<evidence type="ECO:0000259" key="6">
    <source>
        <dbReference type="Pfam" id="PF21639"/>
    </source>
</evidence>
<sequence length="1252" mass="140170">MIPEQADMVFYSDDSTLINSDPELEPESSPVPPSNYLWQSPYGDALPGRQHQLLLHLLSLDQSWIWRPELGFSTIRTWLRDFFPAYIVRQPVLRAIAAEYVLLDEDHKSAYRGMAPLFDSWPRQGQHADAPVGLMAESDLQEESTWDGLIDPALFEKPQHAKTTNFWQTPAQTRVRAQVPYSFVTPTEAAIHDGSPMKDRAGKMTIPFTKTTISARNNQTTSTPIDCLGVTKTSYHLSSSLLNLKADSVLPPSTPSGRTTIAESPRTPEAHRIFSSPSEIDTTMSEQPSPTPKNNMPPDQFGKEPSADDDVVIHEGNAKIYAPVLLKSLVNIGYQVGQSHIPKVDQTKRKDGSMADSPLEEPADIDEPAEVSVEESLLPVEHAMQPLEQVTHTFNKSTLPKPDPSKYKMTSKDNWRIPFSEADKFMAHFNPSVDLIPAKIDGYFWYCDKCYNPKQDRSVVAASSDTAASTEDVTVDADPPQKRRKVVKEIAGGPARGKFSNKRGIEKHMKDQHKTVWRCNILPEPERGVGTMVPSSVTVVDADSAVQGFPTSQTNFRSSESSPPQALTPYSGDKENDASWTPDSVRQRTPEPKQGGGKQAAWDQMQAERCADMRLPDGKVSFADIKETRIFDEDKEVNDEEAYKDLSPENSANKTFYAKVEKEPGIKKLKLDLDKLPSAGKRKLRSRAATPSKEMSVALPTELLDTIQQQVTLRQSQLHQLSLFYNGKFSSPRTLVAYGPEDACIVETIEFALVQQRIQHVTINCRECLSQRHLLTKIFARCVKALGKEDEVDRYDRMDSINAIGSNLRKLLQQRRERLVVIVVGADQQRGATPTLFPALARLGDLQIPCLSLILTSSSPRPLVLHKSGVPYLHFPPYKRTEAIQILLRDPPPILPSSLPEHCPKGKEEKISNIYNQFITVVYDTLIAPTTNSFSKYRQTCERLWPRFIWPLVSGERGDWDFARLLSRNRILFQAEGEDALQERLISSSTQPWTFEELAVQKTQQDENGTADAAATTPKSRSLFQPVQPPQTTHPKTEEPPLLKYLPTILLLSCYLASHTHNKHDIVLFSRLSTASSTNRRKKKYLARSRAGGISKTPTKSPIKKSIGGDNDNFDDDEAMTGTPSKKKTPSKDLGEVGNATPKKERADRSMRAIFEKTSNVARSFTLERVIAILRAIHPDGIKMGKGIADRVYVELGELDRLRLVVRADPKAATKGDAEDIMEEKWKCVVGREWVVEAGRRWSVSIEGWEVE</sequence>
<feature type="compositionally biased region" description="Low complexity" evidence="4">
    <location>
        <begin position="1094"/>
        <end position="1106"/>
    </location>
</feature>
<dbReference type="Pfam" id="PF14630">
    <property type="entry name" value="ORC5_C"/>
    <property type="match status" value="1"/>
</dbReference>
<evidence type="ECO:0000313" key="7">
    <source>
        <dbReference type="EMBL" id="KAK5937181.1"/>
    </source>
</evidence>
<accession>A0ABR0R967</accession>
<organism evidence="7 8">
    <name type="scientific">Knufia obscura</name>
    <dbReference type="NCBI Taxonomy" id="1635080"/>
    <lineage>
        <taxon>Eukaryota</taxon>
        <taxon>Fungi</taxon>
        <taxon>Dikarya</taxon>
        <taxon>Ascomycota</taxon>
        <taxon>Pezizomycotina</taxon>
        <taxon>Eurotiomycetes</taxon>
        <taxon>Chaetothyriomycetidae</taxon>
        <taxon>Chaetothyriales</taxon>
        <taxon>Trichomeriaceae</taxon>
        <taxon>Knufia</taxon>
    </lineage>
</organism>
<reference evidence="7 8" key="1">
    <citation type="journal article" date="2023" name="Res Sq">
        <title>Genomic and morphological characterization of Knufia obscura isolated from the Mars 2020 spacecraft assembly facility.</title>
        <authorList>
            <person name="Chander A.M."/>
            <person name="Teixeira M.M."/>
            <person name="Singh N.K."/>
            <person name="Williams M.P."/>
            <person name="Parker C.W."/>
            <person name="Leo P."/>
            <person name="Stajich J.E."/>
            <person name="Torok T."/>
            <person name="Tighe S."/>
            <person name="Mason C.E."/>
            <person name="Venkateswaran K."/>
        </authorList>
    </citation>
    <scope>NUCLEOTIDE SEQUENCE [LARGE SCALE GENOMIC DNA]</scope>
    <source>
        <strain evidence="7 8">CCFEE 5817</strain>
    </source>
</reference>
<evidence type="ECO:0000256" key="4">
    <source>
        <dbReference type="SAM" id="MobiDB-lite"/>
    </source>
</evidence>
<feature type="region of interest" description="Disordered" evidence="4">
    <location>
        <begin position="343"/>
        <end position="367"/>
    </location>
</feature>
<feature type="compositionally biased region" description="Basic and acidic residues" evidence="4">
    <location>
        <begin position="343"/>
        <end position="353"/>
    </location>
</feature>
<comment type="caution">
    <text evidence="7">The sequence shown here is derived from an EMBL/GenBank/DDBJ whole genome shotgun (WGS) entry which is preliminary data.</text>
</comment>
<evidence type="ECO:0000256" key="2">
    <source>
        <dbReference type="ARBA" id="ARBA00022705"/>
    </source>
</evidence>
<dbReference type="PANTHER" id="PTHR12705">
    <property type="entry name" value="ORIGIN RECOGNITION COMPLEX SUBUNIT 5"/>
    <property type="match status" value="1"/>
</dbReference>
<evidence type="ECO:0000313" key="8">
    <source>
        <dbReference type="Proteomes" id="UP001334248"/>
    </source>
</evidence>
<feature type="domain" description="Origin recognition complex subunit 5 C-terminal" evidence="5">
    <location>
        <begin position="1043"/>
        <end position="1249"/>
    </location>
</feature>
<protein>
    <submittedName>
        <fullName evidence="7">Uncharacterized protein</fullName>
    </submittedName>
</protein>
<dbReference type="RefSeq" id="XP_064725271.1">
    <property type="nucleotide sequence ID" value="XM_064878870.1"/>
</dbReference>
<dbReference type="EMBL" id="JAVHJV010000018">
    <property type="protein sequence ID" value="KAK5937181.1"/>
    <property type="molecule type" value="Genomic_DNA"/>
</dbReference>
<dbReference type="InterPro" id="IPR020796">
    <property type="entry name" value="ORC5"/>
</dbReference>
<dbReference type="GeneID" id="90003930"/>
<keyword evidence="2" id="KW-0235">DNA replication</keyword>
<evidence type="ECO:0000259" key="5">
    <source>
        <dbReference type="Pfam" id="PF14630"/>
    </source>
</evidence>
<dbReference type="InterPro" id="IPR047088">
    <property type="entry name" value="ORC5_C"/>
</dbReference>
<feature type="compositionally biased region" description="Acidic residues" evidence="4">
    <location>
        <begin position="358"/>
        <end position="367"/>
    </location>
</feature>
<dbReference type="Pfam" id="PF21639">
    <property type="entry name" value="ORC5_lid"/>
    <property type="match status" value="1"/>
</dbReference>
<feature type="compositionally biased region" description="Polar residues" evidence="4">
    <location>
        <begin position="1017"/>
        <end position="1034"/>
    </location>
</feature>
<evidence type="ECO:0000256" key="1">
    <source>
        <dbReference type="ARBA" id="ARBA00004123"/>
    </source>
</evidence>
<feature type="region of interest" description="Disordered" evidence="4">
    <location>
        <begin position="248"/>
        <end position="308"/>
    </location>
</feature>